<dbReference type="InterPro" id="IPR000008">
    <property type="entry name" value="C2_dom"/>
</dbReference>
<feature type="region of interest" description="Disordered" evidence="1">
    <location>
        <begin position="407"/>
        <end position="437"/>
    </location>
</feature>
<evidence type="ECO:0000313" key="4">
    <source>
        <dbReference type="Proteomes" id="UP000001294"/>
    </source>
</evidence>
<dbReference type="PANTHER" id="PTHR47800">
    <property type="entry name" value="C2 DOMAIN-CONTAINING PROTEIN"/>
    <property type="match status" value="1"/>
</dbReference>
<dbReference type="AlphaFoldDB" id="B6Q8P8"/>
<dbReference type="PhylomeDB" id="B6Q8P8"/>
<proteinExistence type="predicted"/>
<feature type="compositionally biased region" description="Basic and acidic residues" evidence="1">
    <location>
        <begin position="10"/>
        <end position="47"/>
    </location>
</feature>
<feature type="compositionally biased region" description="Basic and acidic residues" evidence="1">
    <location>
        <begin position="496"/>
        <end position="506"/>
    </location>
</feature>
<dbReference type="VEuPathDB" id="FungiDB:PMAA_069450"/>
<feature type="compositionally biased region" description="Polar residues" evidence="1">
    <location>
        <begin position="411"/>
        <end position="426"/>
    </location>
</feature>
<reference evidence="4" key="1">
    <citation type="journal article" date="2015" name="Genome Announc.">
        <title>Genome sequence of the AIDS-associated pathogen Penicillium marneffei (ATCC18224) and its near taxonomic relative Talaromyces stipitatus (ATCC10500).</title>
        <authorList>
            <person name="Nierman W.C."/>
            <person name="Fedorova-Abrams N.D."/>
            <person name="Andrianopoulos A."/>
        </authorList>
    </citation>
    <scope>NUCLEOTIDE SEQUENCE [LARGE SCALE GENOMIC DNA]</scope>
    <source>
        <strain evidence="4">ATCC 18224 / CBS 334.59 / QM 7333</strain>
    </source>
</reference>
<dbReference type="GO" id="GO:0010628">
    <property type="term" value="P:positive regulation of gene expression"/>
    <property type="evidence" value="ECO:0007669"/>
    <property type="project" value="TreeGrafter"/>
</dbReference>
<dbReference type="HOGENOM" id="CLU_022666_2_0_1"/>
<organism evidence="3 4">
    <name type="scientific">Talaromyces marneffei (strain ATCC 18224 / CBS 334.59 / QM 7333)</name>
    <name type="common">Penicillium marneffei</name>
    <dbReference type="NCBI Taxonomy" id="441960"/>
    <lineage>
        <taxon>Eukaryota</taxon>
        <taxon>Fungi</taxon>
        <taxon>Dikarya</taxon>
        <taxon>Ascomycota</taxon>
        <taxon>Pezizomycotina</taxon>
        <taxon>Eurotiomycetes</taxon>
        <taxon>Eurotiomycetidae</taxon>
        <taxon>Eurotiales</taxon>
        <taxon>Trichocomaceae</taxon>
        <taxon>Talaromyces</taxon>
        <taxon>Talaromyces sect. Talaromyces</taxon>
    </lineage>
</organism>
<dbReference type="EMBL" id="DS995900">
    <property type="protein sequence ID" value="EEA25852.1"/>
    <property type="molecule type" value="Genomic_DNA"/>
</dbReference>
<sequence length="603" mass="68059">MGAEIAPEVQRQHVTERYGPKLVEKTEKAHERALAFRPSDHQDKAEEGSPPGGFDDTPFPHAPAGYTLKFTFHRASNLPAADFGTLSSDPFVRAELKTALPKRHKQDPNAVFRTPTIRRDVNPVWNAEWVVANVPASGFHLKCRVYDEDPADHDDRLGNAHMLVDRITEDWDGIKERAYRLKKRAGSKRAYTVRMVVAACSTSRDLDAELVVSVECLGRTESNNGAHIYTVGPVYWFKHFSPLIGRLLKTSGAAENENALGKTTPYNFQAIEIQLKGPVPDDLYHRYVEFKPFVAGIFTSHSLRGRILNRALHHQHSRIYNFDRSTMNGMFHEPCTELTELFLDFVDHGRGGRIFTYVLTLDGQLRFTETGKEFGIDMLSKHTMHSDVSIYIAFSGEFFVRPKKKHHQQRESITAISNSRPRSSARSMEPGAYDADETCKDEDCSAYELIIDNDSGTYRPKAEKLPLLREYLSKNFPGLHITTLDCQKDEERLSRLKEQRRTERQRARGNIVYTQQVNDSSSSLSSSDEEDLLERTGQSHESSDKLLHLHNFKDVRGKFRDWIEAADGTGDGHSKAPSTDKPSHMNGETPNDTSASATAIEAA</sequence>
<dbReference type="SMART" id="SM00239">
    <property type="entry name" value="C2"/>
    <property type="match status" value="1"/>
</dbReference>
<evidence type="ECO:0000313" key="3">
    <source>
        <dbReference type="EMBL" id="EEA25852.1"/>
    </source>
</evidence>
<feature type="region of interest" description="Disordered" evidence="1">
    <location>
        <begin position="1"/>
        <end position="60"/>
    </location>
</feature>
<dbReference type="Gene3D" id="2.60.40.150">
    <property type="entry name" value="C2 domain"/>
    <property type="match status" value="1"/>
</dbReference>
<dbReference type="SUPFAM" id="SSF49562">
    <property type="entry name" value="C2 domain (Calcium/lipid-binding domain, CaLB)"/>
    <property type="match status" value="1"/>
</dbReference>
<dbReference type="Proteomes" id="UP000001294">
    <property type="component" value="Unassembled WGS sequence"/>
</dbReference>
<dbReference type="Pfam" id="PF00168">
    <property type="entry name" value="C2"/>
    <property type="match status" value="1"/>
</dbReference>
<feature type="domain" description="C2" evidence="2">
    <location>
        <begin position="46"/>
        <end position="178"/>
    </location>
</feature>
<dbReference type="PROSITE" id="PS50004">
    <property type="entry name" value="C2"/>
    <property type="match status" value="1"/>
</dbReference>
<evidence type="ECO:0000256" key="1">
    <source>
        <dbReference type="SAM" id="MobiDB-lite"/>
    </source>
</evidence>
<feature type="compositionally biased region" description="Basic and acidic residues" evidence="1">
    <location>
        <begin position="533"/>
        <end position="543"/>
    </location>
</feature>
<accession>B6Q8P8</accession>
<protein>
    <submittedName>
        <fullName evidence="3">C2 domain protein</fullName>
    </submittedName>
</protein>
<name>B6Q8P8_TALMQ</name>
<evidence type="ECO:0000259" key="2">
    <source>
        <dbReference type="PROSITE" id="PS50004"/>
    </source>
</evidence>
<feature type="region of interest" description="Disordered" evidence="1">
    <location>
        <begin position="565"/>
        <end position="603"/>
    </location>
</feature>
<dbReference type="PANTHER" id="PTHR47800:SF5">
    <property type="entry name" value="FER-1-LIKE PROTEIN 6"/>
    <property type="match status" value="1"/>
</dbReference>
<feature type="region of interest" description="Disordered" evidence="1">
    <location>
        <begin position="496"/>
        <end position="543"/>
    </location>
</feature>
<dbReference type="OrthoDB" id="73919at2759"/>
<dbReference type="InterPro" id="IPR035892">
    <property type="entry name" value="C2_domain_sf"/>
</dbReference>
<keyword evidence="4" id="KW-1185">Reference proteome</keyword>
<feature type="compositionally biased region" description="Polar residues" evidence="1">
    <location>
        <begin position="586"/>
        <end position="597"/>
    </location>
</feature>
<gene>
    <name evidence="3" type="ORF">PMAA_069450</name>
</gene>